<protein>
    <submittedName>
        <fullName evidence="2">Class I SAM-dependent methyltransferase</fullName>
        <ecNumber evidence="2">2.1.-.-</ecNumber>
    </submittedName>
</protein>
<dbReference type="InterPro" id="IPR013216">
    <property type="entry name" value="Methyltransf_11"/>
</dbReference>
<dbReference type="CDD" id="cd02440">
    <property type="entry name" value="AdoMet_MTases"/>
    <property type="match status" value="1"/>
</dbReference>
<reference evidence="2 3" key="1">
    <citation type="submission" date="2024-06" db="EMBL/GenBank/DDBJ databases">
        <title>The Natural Products Discovery Center: Release of the First 8490 Sequenced Strains for Exploring Actinobacteria Biosynthetic Diversity.</title>
        <authorList>
            <person name="Kalkreuter E."/>
            <person name="Kautsar S.A."/>
            <person name="Yang D."/>
            <person name="Bader C.D."/>
            <person name="Teijaro C.N."/>
            <person name="Fluegel L."/>
            <person name="Davis C.M."/>
            <person name="Simpson J.R."/>
            <person name="Lauterbach L."/>
            <person name="Steele A.D."/>
            <person name="Gui C."/>
            <person name="Meng S."/>
            <person name="Li G."/>
            <person name="Viehrig K."/>
            <person name="Ye F."/>
            <person name="Su P."/>
            <person name="Kiefer A.F."/>
            <person name="Nichols A."/>
            <person name="Cepeda A.J."/>
            <person name="Yan W."/>
            <person name="Fan B."/>
            <person name="Jiang Y."/>
            <person name="Adhikari A."/>
            <person name="Zheng C.-J."/>
            <person name="Schuster L."/>
            <person name="Cowan T.M."/>
            <person name="Smanski M.J."/>
            <person name="Chevrette M.G."/>
            <person name="De Carvalho L.P.S."/>
            <person name="Shen B."/>
        </authorList>
    </citation>
    <scope>NUCLEOTIDE SEQUENCE [LARGE SCALE GENOMIC DNA]</scope>
    <source>
        <strain evidence="2 3">NPDC001694</strain>
    </source>
</reference>
<dbReference type="EC" id="2.1.-.-" evidence="2"/>
<accession>A0ABV1TNA6</accession>
<dbReference type="EMBL" id="JBEOZM010000016">
    <property type="protein sequence ID" value="MER6271509.1"/>
    <property type="molecule type" value="Genomic_DNA"/>
</dbReference>
<proteinExistence type="predicted"/>
<dbReference type="Proteomes" id="UP001490365">
    <property type="component" value="Unassembled WGS sequence"/>
</dbReference>
<feature type="domain" description="Methyltransferase type 11" evidence="1">
    <location>
        <begin position="2"/>
        <end position="67"/>
    </location>
</feature>
<evidence type="ECO:0000259" key="1">
    <source>
        <dbReference type="Pfam" id="PF08241"/>
    </source>
</evidence>
<dbReference type="SUPFAM" id="SSF53335">
    <property type="entry name" value="S-adenosyl-L-methionine-dependent methyltransferases"/>
    <property type="match status" value="1"/>
</dbReference>
<dbReference type="Pfam" id="PF08241">
    <property type="entry name" value="Methyltransf_11"/>
    <property type="match status" value="1"/>
</dbReference>
<name>A0ABV1TNA6_9ACTN</name>
<dbReference type="GO" id="GO:0032259">
    <property type="term" value="P:methylation"/>
    <property type="evidence" value="ECO:0007669"/>
    <property type="project" value="UniProtKB-KW"/>
</dbReference>
<dbReference type="RefSeq" id="WP_351959898.1">
    <property type="nucleotide sequence ID" value="NZ_JBEOZM010000016.1"/>
</dbReference>
<dbReference type="GO" id="GO:0008168">
    <property type="term" value="F:methyltransferase activity"/>
    <property type="evidence" value="ECO:0007669"/>
    <property type="project" value="UniProtKB-KW"/>
</dbReference>
<sequence length="132" mass="14646">MSSAQLELARQRVPNARFLADMTALELNPKSFDAITAFYCFNHIPLDEHQATVEKAASWLCPGGLLLASFGTGGACNEVEQWLGVPMFFASHSMDINRRHLANAHFTVLVDEHLNQGEGESWQWVLARADTS</sequence>
<comment type="caution">
    <text evidence="2">The sequence shown here is derived from an EMBL/GenBank/DDBJ whole genome shotgun (WGS) entry which is preliminary data.</text>
</comment>
<organism evidence="2 3">
    <name type="scientific">Streptomyces sp. 900105755</name>
    <dbReference type="NCBI Taxonomy" id="3154389"/>
    <lineage>
        <taxon>Bacteria</taxon>
        <taxon>Bacillati</taxon>
        <taxon>Actinomycetota</taxon>
        <taxon>Actinomycetes</taxon>
        <taxon>Kitasatosporales</taxon>
        <taxon>Streptomycetaceae</taxon>
        <taxon>Streptomyces</taxon>
    </lineage>
</organism>
<gene>
    <name evidence="2" type="ORF">ABT211_30085</name>
</gene>
<evidence type="ECO:0000313" key="2">
    <source>
        <dbReference type="EMBL" id="MER6271509.1"/>
    </source>
</evidence>
<keyword evidence="2" id="KW-0489">Methyltransferase</keyword>
<keyword evidence="2" id="KW-0808">Transferase</keyword>
<dbReference type="InterPro" id="IPR029063">
    <property type="entry name" value="SAM-dependent_MTases_sf"/>
</dbReference>
<evidence type="ECO:0000313" key="3">
    <source>
        <dbReference type="Proteomes" id="UP001490365"/>
    </source>
</evidence>
<dbReference type="Gene3D" id="3.40.50.150">
    <property type="entry name" value="Vaccinia Virus protein VP39"/>
    <property type="match status" value="1"/>
</dbReference>
<keyword evidence="3" id="KW-1185">Reference proteome</keyword>